<dbReference type="OMA" id="YIATFFP"/>
<dbReference type="OrthoDB" id="10012212at2759"/>
<evidence type="ECO:0000256" key="8">
    <source>
        <dbReference type="SAM" id="Phobius"/>
    </source>
</evidence>
<evidence type="ECO:0000313" key="9">
    <source>
        <dbReference type="EMBL" id="EJT97645.1"/>
    </source>
</evidence>
<dbReference type="Proteomes" id="UP000030653">
    <property type="component" value="Unassembled WGS sequence"/>
</dbReference>
<dbReference type="GO" id="GO:0005773">
    <property type="term" value="C:vacuole"/>
    <property type="evidence" value="ECO:0007669"/>
    <property type="project" value="GOC"/>
</dbReference>
<evidence type="ECO:0000256" key="1">
    <source>
        <dbReference type="ARBA" id="ARBA00004477"/>
    </source>
</evidence>
<dbReference type="EMBL" id="JH795876">
    <property type="protein sequence ID" value="EJT97645.1"/>
    <property type="molecule type" value="Genomic_DNA"/>
</dbReference>
<evidence type="ECO:0008006" key="11">
    <source>
        <dbReference type="Google" id="ProtNLM"/>
    </source>
</evidence>
<keyword evidence="3 8" id="KW-0812">Transmembrane</keyword>
<accession>M5FNL3</accession>
<dbReference type="Pfam" id="PF05620">
    <property type="entry name" value="TMEM208_SND2"/>
    <property type="match status" value="1"/>
</dbReference>
<dbReference type="AlphaFoldDB" id="M5FNL3"/>
<comment type="subcellular location">
    <subcellularLocation>
        <location evidence="1">Endoplasmic reticulum membrane</location>
        <topology evidence="1">Multi-pass membrane protein</topology>
    </subcellularLocation>
</comment>
<feature type="transmembrane region" description="Helical" evidence="8">
    <location>
        <begin position="25"/>
        <end position="43"/>
    </location>
</feature>
<dbReference type="GO" id="GO:0006624">
    <property type="term" value="P:vacuolar protein processing"/>
    <property type="evidence" value="ECO:0007669"/>
    <property type="project" value="TreeGrafter"/>
</dbReference>
<proteinExistence type="inferred from homology"/>
<dbReference type="RefSeq" id="XP_040624543.1">
    <property type="nucleotide sequence ID" value="XM_040770763.1"/>
</dbReference>
<evidence type="ECO:0000256" key="6">
    <source>
        <dbReference type="ARBA" id="ARBA00023136"/>
    </source>
</evidence>
<dbReference type="InterPro" id="IPR008506">
    <property type="entry name" value="SND2/TMEM208"/>
</dbReference>
<keyword evidence="5 8" id="KW-1133">Transmembrane helix</keyword>
<sequence length="170" mass="18885">MALANINWLLLRYLLQSRSFPPSQIALYILTLLPSLLAYRYLITSGTPRFDPSGALLSPGEDLAAPGMTEWAWDLVFVTWGCEVGSGALGGWVWYFYLLIPAYALYKLATFFLPSLRQSVQAFSAIAGQAGAGAEAQEAPGGESKRQQKLRKRMERGDPRVKQMERKRPA</sequence>
<reference evidence="9 10" key="1">
    <citation type="journal article" date="2012" name="Science">
        <title>The Paleozoic origin of enzymatic lignin decomposition reconstructed from 31 fungal genomes.</title>
        <authorList>
            <person name="Floudas D."/>
            <person name="Binder M."/>
            <person name="Riley R."/>
            <person name="Barry K."/>
            <person name="Blanchette R.A."/>
            <person name="Henrissat B."/>
            <person name="Martinez A.T."/>
            <person name="Otillar R."/>
            <person name="Spatafora J.W."/>
            <person name="Yadav J.S."/>
            <person name="Aerts A."/>
            <person name="Benoit I."/>
            <person name="Boyd A."/>
            <person name="Carlson A."/>
            <person name="Copeland A."/>
            <person name="Coutinho P.M."/>
            <person name="de Vries R.P."/>
            <person name="Ferreira P."/>
            <person name="Findley K."/>
            <person name="Foster B."/>
            <person name="Gaskell J."/>
            <person name="Glotzer D."/>
            <person name="Gorecki P."/>
            <person name="Heitman J."/>
            <person name="Hesse C."/>
            <person name="Hori C."/>
            <person name="Igarashi K."/>
            <person name="Jurgens J.A."/>
            <person name="Kallen N."/>
            <person name="Kersten P."/>
            <person name="Kohler A."/>
            <person name="Kuees U."/>
            <person name="Kumar T.K.A."/>
            <person name="Kuo A."/>
            <person name="LaButti K."/>
            <person name="Larrondo L.F."/>
            <person name="Lindquist E."/>
            <person name="Ling A."/>
            <person name="Lombard V."/>
            <person name="Lucas S."/>
            <person name="Lundell T."/>
            <person name="Martin R."/>
            <person name="McLaughlin D.J."/>
            <person name="Morgenstern I."/>
            <person name="Morin E."/>
            <person name="Murat C."/>
            <person name="Nagy L.G."/>
            <person name="Nolan M."/>
            <person name="Ohm R.A."/>
            <person name="Patyshakuliyeva A."/>
            <person name="Rokas A."/>
            <person name="Ruiz-Duenas F.J."/>
            <person name="Sabat G."/>
            <person name="Salamov A."/>
            <person name="Samejima M."/>
            <person name="Schmutz J."/>
            <person name="Slot J.C."/>
            <person name="St John F."/>
            <person name="Stenlid J."/>
            <person name="Sun H."/>
            <person name="Sun S."/>
            <person name="Syed K."/>
            <person name="Tsang A."/>
            <person name="Wiebenga A."/>
            <person name="Young D."/>
            <person name="Pisabarro A."/>
            <person name="Eastwood D.C."/>
            <person name="Martin F."/>
            <person name="Cullen D."/>
            <person name="Grigoriev I.V."/>
            <person name="Hibbett D.S."/>
        </authorList>
    </citation>
    <scope>NUCLEOTIDE SEQUENCE [LARGE SCALE GENOMIC DNA]</scope>
    <source>
        <strain evidence="9 10">DJM-731 SS1</strain>
    </source>
</reference>
<feature type="compositionally biased region" description="Basic and acidic residues" evidence="7">
    <location>
        <begin position="155"/>
        <end position="170"/>
    </location>
</feature>
<dbReference type="GO" id="GO:0005789">
    <property type="term" value="C:endoplasmic reticulum membrane"/>
    <property type="evidence" value="ECO:0007669"/>
    <property type="project" value="UniProtKB-SubCell"/>
</dbReference>
<feature type="region of interest" description="Disordered" evidence="7">
    <location>
        <begin position="132"/>
        <end position="170"/>
    </location>
</feature>
<dbReference type="HOGENOM" id="CLU_094308_2_1_1"/>
<keyword evidence="6 8" id="KW-0472">Membrane</keyword>
<name>M5FNL3_DACPD</name>
<evidence type="ECO:0000313" key="10">
    <source>
        <dbReference type="Proteomes" id="UP000030653"/>
    </source>
</evidence>
<dbReference type="GeneID" id="63685825"/>
<dbReference type="PANTHER" id="PTHR13505">
    <property type="entry name" value="TRANSMEMBRANE PROTEIN 208"/>
    <property type="match status" value="1"/>
</dbReference>
<keyword evidence="10" id="KW-1185">Reference proteome</keyword>
<evidence type="ECO:0000256" key="2">
    <source>
        <dbReference type="ARBA" id="ARBA00009950"/>
    </source>
</evidence>
<feature type="compositionally biased region" description="Low complexity" evidence="7">
    <location>
        <begin position="132"/>
        <end position="142"/>
    </location>
</feature>
<comment type="similarity">
    <text evidence="2">Belongs to the TMEM208 family.</text>
</comment>
<evidence type="ECO:0000256" key="7">
    <source>
        <dbReference type="SAM" id="MobiDB-lite"/>
    </source>
</evidence>
<keyword evidence="4" id="KW-0256">Endoplasmic reticulum</keyword>
<gene>
    <name evidence="9" type="ORF">DACRYDRAFT_119307</name>
</gene>
<evidence type="ECO:0000256" key="3">
    <source>
        <dbReference type="ARBA" id="ARBA00022692"/>
    </source>
</evidence>
<organism evidence="9 10">
    <name type="scientific">Dacryopinax primogenitus (strain DJM 731)</name>
    <name type="common">Brown rot fungus</name>
    <dbReference type="NCBI Taxonomy" id="1858805"/>
    <lineage>
        <taxon>Eukaryota</taxon>
        <taxon>Fungi</taxon>
        <taxon>Dikarya</taxon>
        <taxon>Basidiomycota</taxon>
        <taxon>Agaricomycotina</taxon>
        <taxon>Dacrymycetes</taxon>
        <taxon>Dacrymycetales</taxon>
        <taxon>Dacrymycetaceae</taxon>
        <taxon>Dacryopinax</taxon>
    </lineage>
</organism>
<evidence type="ECO:0000256" key="4">
    <source>
        <dbReference type="ARBA" id="ARBA00022824"/>
    </source>
</evidence>
<evidence type="ECO:0000256" key="5">
    <source>
        <dbReference type="ARBA" id="ARBA00022989"/>
    </source>
</evidence>
<dbReference type="PANTHER" id="PTHR13505:SF7">
    <property type="entry name" value="TRANSMEMBRANE PROTEIN 208"/>
    <property type="match status" value="1"/>
</dbReference>
<dbReference type="STRING" id="1858805.M5FNL3"/>
<protein>
    <recommendedName>
        <fullName evidence="11">DUF788-domain-containing protein</fullName>
    </recommendedName>
</protein>